<dbReference type="EMBL" id="JACIBS010000001">
    <property type="protein sequence ID" value="MBB3662912.1"/>
    <property type="molecule type" value="Genomic_DNA"/>
</dbReference>
<accession>A0A839XG25</accession>
<dbReference type="RefSeq" id="WP_183781447.1">
    <property type="nucleotide sequence ID" value="NZ_JACIBS010000001.1"/>
</dbReference>
<evidence type="ECO:0000313" key="2">
    <source>
        <dbReference type="EMBL" id="MBB3662912.1"/>
    </source>
</evidence>
<dbReference type="Proteomes" id="UP000564573">
    <property type="component" value="Unassembled WGS sequence"/>
</dbReference>
<name>A0A839XG25_9PSEU</name>
<comment type="caution">
    <text evidence="2">The sequence shown here is derived from an EMBL/GenBank/DDBJ whole genome shotgun (WGS) entry which is preliminary data.</text>
</comment>
<dbReference type="PANTHER" id="PTHR46623">
    <property type="entry name" value="CARBOXYMETHYLENEBUTENOLIDASE-RELATED"/>
    <property type="match status" value="1"/>
</dbReference>
<dbReference type="InterPro" id="IPR002925">
    <property type="entry name" value="Dienelactn_hydro"/>
</dbReference>
<proteinExistence type="predicted"/>
<dbReference type="AlphaFoldDB" id="A0A839XG25"/>
<sequence length="234" mass="25010">METTIDVADGTIDGYLAEPQPDVAGPGPWPGVVVVHDVFGLTRDTRLITERFATAGFVALAPDLYSRGGLVRCVRSVFRAMLAGEGRAFDDLEATRRTLADREDCNDRVGIVGFCLGGGFALVAAGGEFDASAPYYGQLPEDGSVLDGACPVVASFGGKDPTLKGAADELETALTARGIPHDVKEYPQARHSFANQLPLGPFNLVARISGFGYDHEASEDSWRRVLAFFSKQLR</sequence>
<feature type="domain" description="Dienelactone hydrolase" evidence="1">
    <location>
        <begin position="12"/>
        <end position="231"/>
    </location>
</feature>
<dbReference type="GO" id="GO:0008806">
    <property type="term" value="F:carboxymethylenebutenolidase activity"/>
    <property type="evidence" value="ECO:0007669"/>
    <property type="project" value="UniProtKB-EC"/>
</dbReference>
<protein>
    <submittedName>
        <fullName evidence="2">Carboxymethylenebutenolidase</fullName>
        <ecNumber evidence="2">3.1.1.45</ecNumber>
    </submittedName>
</protein>
<evidence type="ECO:0000313" key="3">
    <source>
        <dbReference type="Proteomes" id="UP000564573"/>
    </source>
</evidence>
<dbReference type="InterPro" id="IPR051049">
    <property type="entry name" value="Dienelactone_hydrolase-like"/>
</dbReference>
<dbReference type="Pfam" id="PF01738">
    <property type="entry name" value="DLH"/>
    <property type="match status" value="1"/>
</dbReference>
<evidence type="ECO:0000259" key="1">
    <source>
        <dbReference type="Pfam" id="PF01738"/>
    </source>
</evidence>
<dbReference type="Gene3D" id="3.40.50.1820">
    <property type="entry name" value="alpha/beta hydrolase"/>
    <property type="match status" value="1"/>
</dbReference>
<dbReference type="PANTHER" id="PTHR46623:SF6">
    <property type="entry name" value="ALPHA_BETA-HYDROLASES SUPERFAMILY PROTEIN"/>
    <property type="match status" value="1"/>
</dbReference>
<keyword evidence="2" id="KW-0378">Hydrolase</keyword>
<reference evidence="2 3" key="1">
    <citation type="submission" date="2020-08" db="EMBL/GenBank/DDBJ databases">
        <title>Sequencing the genomes of 1000 actinobacteria strains.</title>
        <authorList>
            <person name="Klenk H.-P."/>
        </authorList>
    </citation>
    <scope>NUCLEOTIDE SEQUENCE [LARGE SCALE GENOMIC DNA]</scope>
    <source>
        <strain evidence="2 3">DSM 45267</strain>
    </source>
</reference>
<organism evidence="2 3">
    <name type="scientific">Prauserella sediminis</name>
    <dbReference type="NCBI Taxonomy" id="577680"/>
    <lineage>
        <taxon>Bacteria</taxon>
        <taxon>Bacillati</taxon>
        <taxon>Actinomycetota</taxon>
        <taxon>Actinomycetes</taxon>
        <taxon>Pseudonocardiales</taxon>
        <taxon>Pseudonocardiaceae</taxon>
        <taxon>Prauserella</taxon>
        <taxon>Prauserella salsuginis group</taxon>
    </lineage>
</organism>
<dbReference type="InterPro" id="IPR029058">
    <property type="entry name" value="AB_hydrolase_fold"/>
</dbReference>
<dbReference type="EC" id="3.1.1.45" evidence="2"/>
<gene>
    <name evidence="2" type="ORF">FB384_001816</name>
</gene>
<keyword evidence="3" id="KW-1185">Reference proteome</keyword>
<dbReference type="SUPFAM" id="SSF53474">
    <property type="entry name" value="alpha/beta-Hydrolases"/>
    <property type="match status" value="1"/>
</dbReference>